<protein>
    <submittedName>
        <fullName evidence="6">Type I restriction-modification protein subunit S</fullName>
    </submittedName>
</protein>
<comment type="similarity">
    <text evidence="1">Belongs to the type-I restriction system S methylase family.</text>
</comment>
<dbReference type="PANTHER" id="PTHR43140:SF1">
    <property type="entry name" value="TYPE I RESTRICTION ENZYME ECOKI SPECIFICITY SUBUNIT"/>
    <property type="match status" value="1"/>
</dbReference>
<dbReference type="Pfam" id="PF01420">
    <property type="entry name" value="Methylase_S"/>
    <property type="match status" value="1"/>
</dbReference>
<dbReference type="InterPro" id="IPR051212">
    <property type="entry name" value="Type-I_RE_S_subunit"/>
</dbReference>
<keyword evidence="2" id="KW-0680">Restriction system</keyword>
<dbReference type="InterPro" id="IPR000055">
    <property type="entry name" value="Restrct_endonuc_typeI_TRD"/>
</dbReference>
<dbReference type="RefSeq" id="WP_285489159.1">
    <property type="nucleotide sequence ID" value="NZ_BSTI01000018.1"/>
</dbReference>
<name>A0A9W6R6N4_9PSEU</name>
<sequence length="415" mass="47091">MNKRYTEYVDSGVPWIGDVPAGWTTRPLWSMFERIKDVGHPDERMLSVFRDYGVVAKDSRDNINKTAENRNIYQLVHPGWLVTNRMKAWQGSVGISGLRGIVSGHYICFAPRHDADSRYLNWLFRSPTYAAGYALQSRGVRIGQAEIDNDLYRVMPVLLPPMAEQRAIADYLDRETARIDTLVEEQQRLIEMLRERRAAVISSALAPIDSWVRRRIKHIGETSLGKMLDAGRAVRDGDQLRPYVRAADVRADGSVNLVDLNEMPFSDAEMEVFDLRAGDVLLIEGGATVGRPGFMFESAPGIAFQKTVNRLRVGPQTDARFVYWSMLRLYESAYYANHYGSVSFVHLTGEKLREIELHLPPLDEQRAIAAYLDEQTLKIDALIAETERFIELARERRAALITAVVTGQIDVREMA</sequence>
<dbReference type="GO" id="GO:0003677">
    <property type="term" value="F:DNA binding"/>
    <property type="evidence" value="ECO:0007669"/>
    <property type="project" value="UniProtKB-KW"/>
</dbReference>
<evidence type="ECO:0000256" key="1">
    <source>
        <dbReference type="ARBA" id="ARBA00010923"/>
    </source>
</evidence>
<reference evidence="6" key="1">
    <citation type="submission" date="2023-03" db="EMBL/GenBank/DDBJ databases">
        <title>Amycolatopsis taiwanensis NBRC 103393.</title>
        <authorList>
            <person name="Ichikawa N."/>
            <person name="Sato H."/>
            <person name="Tonouchi N."/>
        </authorList>
    </citation>
    <scope>NUCLEOTIDE SEQUENCE</scope>
    <source>
        <strain evidence="6">NBRC 103393</strain>
    </source>
</reference>
<dbReference type="AlphaFoldDB" id="A0A9W6R6N4"/>
<gene>
    <name evidence="6" type="ORF">Atai01_63220</name>
</gene>
<evidence type="ECO:0000259" key="5">
    <source>
        <dbReference type="Pfam" id="PF01420"/>
    </source>
</evidence>
<dbReference type="PANTHER" id="PTHR43140">
    <property type="entry name" value="TYPE-1 RESTRICTION ENZYME ECOKI SPECIFICITY PROTEIN"/>
    <property type="match status" value="1"/>
</dbReference>
<evidence type="ECO:0000256" key="2">
    <source>
        <dbReference type="ARBA" id="ARBA00022747"/>
    </source>
</evidence>
<dbReference type="Proteomes" id="UP001165136">
    <property type="component" value="Unassembled WGS sequence"/>
</dbReference>
<dbReference type="EMBL" id="BSTI01000018">
    <property type="protein sequence ID" value="GLY69703.1"/>
    <property type="molecule type" value="Genomic_DNA"/>
</dbReference>
<accession>A0A9W6R6N4</accession>
<evidence type="ECO:0000256" key="4">
    <source>
        <dbReference type="ARBA" id="ARBA00038652"/>
    </source>
</evidence>
<evidence type="ECO:0000313" key="6">
    <source>
        <dbReference type="EMBL" id="GLY69703.1"/>
    </source>
</evidence>
<dbReference type="GO" id="GO:0009307">
    <property type="term" value="P:DNA restriction-modification system"/>
    <property type="evidence" value="ECO:0007669"/>
    <property type="project" value="UniProtKB-KW"/>
</dbReference>
<comment type="subunit">
    <text evidence="4">The methyltransferase is composed of M and S polypeptides.</text>
</comment>
<keyword evidence="7" id="KW-1185">Reference proteome</keyword>
<feature type="domain" description="Type I restriction modification DNA specificity" evidence="5">
    <location>
        <begin position="210"/>
        <end position="377"/>
    </location>
</feature>
<dbReference type="Gene3D" id="3.90.220.20">
    <property type="entry name" value="DNA methylase specificity domains"/>
    <property type="match status" value="2"/>
</dbReference>
<organism evidence="6 7">
    <name type="scientific">Amycolatopsis taiwanensis</name>
    <dbReference type="NCBI Taxonomy" id="342230"/>
    <lineage>
        <taxon>Bacteria</taxon>
        <taxon>Bacillati</taxon>
        <taxon>Actinomycetota</taxon>
        <taxon>Actinomycetes</taxon>
        <taxon>Pseudonocardiales</taxon>
        <taxon>Pseudonocardiaceae</taxon>
        <taxon>Amycolatopsis</taxon>
    </lineage>
</organism>
<keyword evidence="3" id="KW-0238">DNA-binding</keyword>
<dbReference type="SUPFAM" id="SSF116734">
    <property type="entry name" value="DNA methylase specificity domain"/>
    <property type="match status" value="2"/>
</dbReference>
<evidence type="ECO:0000256" key="3">
    <source>
        <dbReference type="ARBA" id="ARBA00023125"/>
    </source>
</evidence>
<dbReference type="InterPro" id="IPR044946">
    <property type="entry name" value="Restrct_endonuc_typeI_TRD_sf"/>
</dbReference>
<evidence type="ECO:0000313" key="7">
    <source>
        <dbReference type="Proteomes" id="UP001165136"/>
    </source>
</evidence>
<proteinExistence type="inferred from homology"/>
<comment type="caution">
    <text evidence="6">The sequence shown here is derived from an EMBL/GenBank/DDBJ whole genome shotgun (WGS) entry which is preliminary data.</text>
</comment>